<gene>
    <name evidence="2" type="ORF">IM676_12295</name>
</gene>
<keyword evidence="1" id="KW-1133">Transmembrane helix</keyword>
<evidence type="ECO:0000256" key="1">
    <source>
        <dbReference type="SAM" id="Phobius"/>
    </source>
</evidence>
<keyword evidence="3" id="KW-1185">Reference proteome</keyword>
<protein>
    <submittedName>
        <fullName evidence="2">Uncharacterized protein</fullName>
    </submittedName>
</protein>
<proteinExistence type="predicted"/>
<feature type="transmembrane region" description="Helical" evidence="1">
    <location>
        <begin position="12"/>
        <end position="28"/>
    </location>
</feature>
<evidence type="ECO:0000313" key="2">
    <source>
        <dbReference type="EMBL" id="QOV21528.1"/>
    </source>
</evidence>
<dbReference type="AlphaFoldDB" id="A0A7U3RZI6"/>
<dbReference type="Proteomes" id="UP000593846">
    <property type="component" value="Chromosome"/>
</dbReference>
<organism evidence="2 3">
    <name type="scientific">Anabaenopsis elenkinii CCIBt3563</name>
    <dbReference type="NCBI Taxonomy" id="2779889"/>
    <lineage>
        <taxon>Bacteria</taxon>
        <taxon>Bacillati</taxon>
        <taxon>Cyanobacteriota</taxon>
        <taxon>Cyanophyceae</taxon>
        <taxon>Nostocales</taxon>
        <taxon>Nodulariaceae</taxon>
        <taxon>Anabaenopsis</taxon>
    </lineage>
</organism>
<keyword evidence="1" id="KW-0812">Transmembrane</keyword>
<evidence type="ECO:0000313" key="3">
    <source>
        <dbReference type="Proteomes" id="UP000593846"/>
    </source>
</evidence>
<dbReference type="EMBL" id="CP063311">
    <property type="protein sequence ID" value="QOV21528.1"/>
    <property type="molecule type" value="Genomic_DNA"/>
</dbReference>
<dbReference type="RefSeq" id="WP_225880343.1">
    <property type="nucleotide sequence ID" value="NZ_CP063311.1"/>
</dbReference>
<feature type="transmembrane region" description="Helical" evidence="1">
    <location>
        <begin position="40"/>
        <end position="58"/>
    </location>
</feature>
<name>A0A7U3RZI6_9CYAN</name>
<reference evidence="3" key="1">
    <citation type="submission" date="2020-10" db="EMBL/GenBank/DDBJ databases">
        <title>Genome-based taxonomic classification of the species Anabaenopsis elenkinii.</title>
        <authorList>
            <person name="Delbaje E."/>
            <person name="Andreote A.P.D."/>
            <person name="Pellegrinetti T.A."/>
            <person name="Cruz R.B."/>
            <person name="Branco L.H.Z."/>
            <person name="Fiore M.F."/>
        </authorList>
    </citation>
    <scope>NUCLEOTIDE SEQUENCE [LARGE SCALE GENOMIC DNA]</scope>
    <source>
        <strain evidence="3">CCIBt3563</strain>
    </source>
</reference>
<accession>A0A7U3RZI6</accession>
<dbReference type="KEGG" id="aee:IM676_12295"/>
<sequence>MRAIAYSMDLMFPGLYIWFFGLSFRIGGETPDDDPYKYPGMINAPIGIGLVLPGYKIFTTYRGSYDPEQT</sequence>
<keyword evidence="1" id="KW-0472">Membrane</keyword>